<evidence type="ECO:0008006" key="6">
    <source>
        <dbReference type="Google" id="ProtNLM"/>
    </source>
</evidence>
<evidence type="ECO:0000256" key="3">
    <source>
        <dbReference type="SAM" id="MobiDB-lite"/>
    </source>
</evidence>
<dbReference type="eggNOG" id="COG2825">
    <property type="taxonomic scope" value="Bacteria"/>
</dbReference>
<dbReference type="InterPro" id="IPR024930">
    <property type="entry name" value="Skp_dom_sf"/>
</dbReference>
<dbReference type="KEGG" id="gox:GOX1819"/>
<dbReference type="Gene3D" id="3.30.910.20">
    <property type="entry name" value="Skp domain"/>
    <property type="match status" value="1"/>
</dbReference>
<protein>
    <recommendedName>
        <fullName evidence="6">OmpH family outer membrane protein</fullName>
    </recommendedName>
</protein>
<evidence type="ECO:0000256" key="1">
    <source>
        <dbReference type="ARBA" id="ARBA00009091"/>
    </source>
</evidence>
<evidence type="ECO:0000313" key="5">
    <source>
        <dbReference type="Proteomes" id="UP000006375"/>
    </source>
</evidence>
<dbReference type="EMBL" id="CP000009">
    <property type="protein sequence ID" value="AAW61558.1"/>
    <property type="molecule type" value="Genomic_DNA"/>
</dbReference>
<feature type="region of interest" description="Disordered" evidence="3">
    <location>
        <begin position="285"/>
        <end position="337"/>
    </location>
</feature>
<dbReference type="InterPro" id="IPR005632">
    <property type="entry name" value="Chaperone_Skp"/>
</dbReference>
<dbReference type="Pfam" id="PF03938">
    <property type="entry name" value="OmpH"/>
    <property type="match status" value="1"/>
</dbReference>
<feature type="compositionally biased region" description="Pro residues" evidence="3">
    <location>
        <begin position="112"/>
        <end position="124"/>
    </location>
</feature>
<gene>
    <name evidence="4" type="ordered locus">GOX1819</name>
</gene>
<dbReference type="HOGENOM" id="CLU_083534_0_0_5"/>
<dbReference type="PANTHER" id="PTHR35089:SF1">
    <property type="entry name" value="CHAPERONE PROTEIN SKP"/>
    <property type="match status" value="1"/>
</dbReference>
<sequence length="337" mass="36151">MTVSIRCVSVLASSSELFETLPSCFSTPCQEVVMTLNSLMRTVSAGALLAATILVSAPGAHAQASGGNGGWFVPKAAHPDAPPPRPVQRRVPEAAPDEEEDSAPAEQQQAPPILPLPPIPAPPSIAKASPPPAAVIGVINVQAVMQISSAWQEIQQVLGARRDRLAQAVQREEAAWRGEQQKLQAQARSLTSDQIQLRERHLQERRAKDQHDFGNQARIIQEAAQVAMHQIERELEEPNGIIAAVAAAHNMNLILHAEQVVLHVGGQDITEEVGTQLNKTLPHVFIPDDGVDPEQLARSGKMPTTADEQRQAQGPQAPGPQQAPASAPSESVLRQHH</sequence>
<dbReference type="Proteomes" id="UP000006375">
    <property type="component" value="Chromosome"/>
</dbReference>
<dbReference type="GO" id="GO:0050821">
    <property type="term" value="P:protein stabilization"/>
    <property type="evidence" value="ECO:0007669"/>
    <property type="project" value="TreeGrafter"/>
</dbReference>
<dbReference type="PANTHER" id="PTHR35089">
    <property type="entry name" value="CHAPERONE PROTEIN SKP"/>
    <property type="match status" value="1"/>
</dbReference>
<feature type="compositionally biased region" description="Low complexity" evidence="3">
    <location>
        <begin position="311"/>
        <end position="329"/>
    </location>
</feature>
<keyword evidence="2" id="KW-0732">Signal</keyword>
<dbReference type="AlphaFoldDB" id="Q5FPY8"/>
<reference evidence="4 5" key="1">
    <citation type="journal article" date="2005" name="Nat. Biotechnol.">
        <title>Complete genome sequence of the acetic acid bacterium Gluconobacter oxydans.</title>
        <authorList>
            <person name="Prust C."/>
            <person name="Hoffmeister M."/>
            <person name="Liesegang H."/>
            <person name="Wiezer A."/>
            <person name="Fricke W.F."/>
            <person name="Ehrenreich A."/>
            <person name="Gottschalk G."/>
            <person name="Deppenmeier U."/>
        </authorList>
    </citation>
    <scope>NUCLEOTIDE SEQUENCE [LARGE SCALE GENOMIC DNA]</scope>
    <source>
        <strain evidence="4 5">621H</strain>
    </source>
</reference>
<evidence type="ECO:0000256" key="2">
    <source>
        <dbReference type="ARBA" id="ARBA00022729"/>
    </source>
</evidence>
<dbReference type="GO" id="GO:0005829">
    <property type="term" value="C:cytosol"/>
    <property type="evidence" value="ECO:0007669"/>
    <property type="project" value="TreeGrafter"/>
</dbReference>
<dbReference type="GO" id="GO:0051082">
    <property type="term" value="F:unfolded protein binding"/>
    <property type="evidence" value="ECO:0007669"/>
    <property type="project" value="InterPro"/>
</dbReference>
<proteinExistence type="inferred from homology"/>
<feature type="region of interest" description="Disordered" evidence="3">
    <location>
        <begin position="70"/>
        <end position="124"/>
    </location>
</feature>
<name>Q5FPY8_GLUOX</name>
<dbReference type="SMART" id="SM00935">
    <property type="entry name" value="OmpH"/>
    <property type="match status" value="1"/>
</dbReference>
<dbReference type="STRING" id="290633.GOX1819"/>
<keyword evidence="5" id="KW-1185">Reference proteome</keyword>
<organism evidence="4 5">
    <name type="scientific">Gluconobacter oxydans (strain 621H)</name>
    <name type="common">Gluconobacter suboxydans</name>
    <dbReference type="NCBI Taxonomy" id="290633"/>
    <lineage>
        <taxon>Bacteria</taxon>
        <taxon>Pseudomonadati</taxon>
        <taxon>Pseudomonadota</taxon>
        <taxon>Alphaproteobacteria</taxon>
        <taxon>Acetobacterales</taxon>
        <taxon>Acetobacteraceae</taxon>
        <taxon>Gluconobacter</taxon>
    </lineage>
</organism>
<dbReference type="SUPFAM" id="SSF111384">
    <property type="entry name" value="OmpH-like"/>
    <property type="match status" value="1"/>
</dbReference>
<evidence type="ECO:0000313" key="4">
    <source>
        <dbReference type="EMBL" id="AAW61558.1"/>
    </source>
</evidence>
<accession>Q5FPY8</accession>
<comment type="similarity">
    <text evidence="1">Belongs to the Skp family.</text>
</comment>